<gene>
    <name evidence="1" type="ORF">KW868_19665</name>
</gene>
<sequence length="185" mass="21356">MLDRKKSQNEGFFQNQPEFFKHYKGKIIASAEIKLTDFTGLNVAIIGANQLTVTHLGHVLNSAEFVKVFQITPAFILPQTEKGVQKLISHPLIIKNRRLFNHRIKSMLAIRYLESQVQEQWLKRQLMPNSALKSKVFLKSDTYYTALQRKNCKLITWPVVKITENAVQSMEGIEHLVDVIITTYE</sequence>
<dbReference type="Proteomes" id="UP000887320">
    <property type="component" value="Unassembled WGS sequence"/>
</dbReference>
<name>A0A8X8GK75_ACIGI</name>
<evidence type="ECO:0000313" key="1">
    <source>
        <dbReference type="EMBL" id="MCF0266673.1"/>
    </source>
</evidence>
<dbReference type="PANTHER" id="PTHR42877:SF4">
    <property type="entry name" value="FAD_NAD(P)-BINDING DOMAIN-CONTAINING PROTEIN-RELATED"/>
    <property type="match status" value="1"/>
</dbReference>
<evidence type="ECO:0000313" key="2">
    <source>
        <dbReference type="Proteomes" id="UP000887320"/>
    </source>
</evidence>
<dbReference type="EMBL" id="JAHWXT010000009">
    <property type="protein sequence ID" value="MCF0266673.1"/>
    <property type="molecule type" value="Genomic_DNA"/>
</dbReference>
<dbReference type="RefSeq" id="WP_234624195.1">
    <property type="nucleotide sequence ID" value="NZ_CP142740.1"/>
</dbReference>
<dbReference type="InterPro" id="IPR036188">
    <property type="entry name" value="FAD/NAD-bd_sf"/>
</dbReference>
<accession>A0A8X8GK75</accession>
<dbReference type="InterPro" id="IPR051209">
    <property type="entry name" value="FAD-bind_Monooxygenase_sf"/>
</dbReference>
<dbReference type="AlphaFoldDB" id="A0A8X8GK75"/>
<comment type="caution">
    <text evidence="1">The sequence shown here is derived from an EMBL/GenBank/DDBJ whole genome shotgun (WGS) entry which is preliminary data.</text>
</comment>
<organism evidence="1 2">
    <name type="scientific">Acinetobacter guillouiae</name>
    <name type="common">Acinetobacter genomosp. 11</name>
    <dbReference type="NCBI Taxonomy" id="106649"/>
    <lineage>
        <taxon>Bacteria</taxon>
        <taxon>Pseudomonadati</taxon>
        <taxon>Pseudomonadota</taxon>
        <taxon>Gammaproteobacteria</taxon>
        <taxon>Moraxellales</taxon>
        <taxon>Moraxellaceae</taxon>
        <taxon>Acinetobacter</taxon>
    </lineage>
</organism>
<dbReference type="SUPFAM" id="SSF51905">
    <property type="entry name" value="FAD/NAD(P)-binding domain"/>
    <property type="match status" value="1"/>
</dbReference>
<reference evidence="1" key="1">
    <citation type="submission" date="2021-07" db="EMBL/GenBank/DDBJ databases">
        <authorList>
            <person name="Fernandez M."/>
            <person name="Pereira P."/>
            <person name="Torres Tejerizo G.A."/>
            <person name="Gonzalez P."/>
            <person name="Agostini E."/>
        </authorList>
    </citation>
    <scope>NUCLEOTIDE SEQUENCE</scope>
    <source>
        <strain evidence="1">SFC 500-1A</strain>
    </source>
</reference>
<protein>
    <submittedName>
        <fullName evidence="1">Flavoprotein</fullName>
    </submittedName>
</protein>
<dbReference type="PANTHER" id="PTHR42877">
    <property type="entry name" value="L-ORNITHINE N(5)-MONOOXYGENASE-RELATED"/>
    <property type="match status" value="1"/>
</dbReference>
<proteinExistence type="predicted"/>